<comment type="caution">
    <text evidence="6">The sequence shown here is derived from an EMBL/GenBank/DDBJ whole genome shotgun (WGS) entry which is preliminary data.</text>
</comment>
<dbReference type="EC" id="1.13.11.3" evidence="6"/>
<accession>A0ABW9QVG2</accession>
<keyword evidence="7" id="KW-1185">Reference proteome</keyword>
<dbReference type="Pfam" id="PF12391">
    <property type="entry name" value="PCDO_beta_N"/>
    <property type="match status" value="1"/>
</dbReference>
<feature type="domain" description="Intradiol ring-cleavage dioxygenases" evidence="5">
    <location>
        <begin position="66"/>
        <end position="94"/>
    </location>
</feature>
<evidence type="ECO:0000256" key="3">
    <source>
        <dbReference type="ARBA" id="ARBA00023002"/>
    </source>
</evidence>
<name>A0ABW9QVG2_9ACTN</name>
<dbReference type="InterPro" id="IPR012785">
    <property type="entry name" value="Protocat_dOase_b"/>
</dbReference>
<keyword evidence="3 6" id="KW-0560">Oxidoreductase</keyword>
<keyword evidence="2" id="KW-0223">Dioxygenase</keyword>
<dbReference type="NCBIfam" id="TIGR02422">
    <property type="entry name" value="protocat_beta"/>
    <property type="match status" value="1"/>
</dbReference>
<dbReference type="EMBL" id="WJHE01000538">
    <property type="protein sequence ID" value="MST33267.1"/>
    <property type="molecule type" value="Genomic_DNA"/>
</dbReference>
<organism evidence="6 7">
    <name type="scientific">Acidiferrimicrobium australe</name>
    <dbReference type="NCBI Taxonomy" id="2664430"/>
    <lineage>
        <taxon>Bacteria</taxon>
        <taxon>Bacillati</taxon>
        <taxon>Actinomycetota</taxon>
        <taxon>Acidimicrobiia</taxon>
        <taxon>Acidimicrobiales</taxon>
        <taxon>Acidimicrobiaceae</taxon>
        <taxon>Acidiferrimicrobium</taxon>
    </lineage>
</organism>
<evidence type="ECO:0000256" key="2">
    <source>
        <dbReference type="ARBA" id="ARBA00022964"/>
    </source>
</evidence>
<dbReference type="Proteomes" id="UP000437736">
    <property type="component" value="Unassembled WGS sequence"/>
</dbReference>
<evidence type="ECO:0000256" key="4">
    <source>
        <dbReference type="SAM" id="MobiDB-lite"/>
    </source>
</evidence>
<reference evidence="6 7" key="1">
    <citation type="submission" date="2019-11" db="EMBL/GenBank/DDBJ databases">
        <title>Acidiferrimicrobium australis gen. nov., sp. nov., an acidophilic and obligately heterotrophic, member of the Actinobacteria that catalyses dissimilatory oxido- reduction of iron isolated from metal-rich acidic water in Chile.</title>
        <authorList>
            <person name="Gonzalez D."/>
            <person name="Huber K."/>
            <person name="Hedrich S."/>
            <person name="Rojas-Villalobos C."/>
            <person name="Quatrini R."/>
            <person name="Dinamarca M.A."/>
            <person name="Schwarz A."/>
            <person name="Canales C."/>
            <person name="Nancucheo I."/>
        </authorList>
    </citation>
    <scope>NUCLEOTIDE SEQUENCE [LARGE SCALE GENOMIC DNA]</scope>
    <source>
        <strain evidence="6 7">USS-CCA1</strain>
    </source>
</reference>
<evidence type="ECO:0000313" key="6">
    <source>
        <dbReference type="EMBL" id="MST33267.1"/>
    </source>
</evidence>
<gene>
    <name evidence="6" type="primary">pcaH</name>
    <name evidence="6" type="ORF">GHK86_11120</name>
</gene>
<dbReference type="InterPro" id="IPR050770">
    <property type="entry name" value="Intradiol_RC_Dioxygenase"/>
</dbReference>
<dbReference type="InterPro" id="IPR000627">
    <property type="entry name" value="Intradiol_dOase_C"/>
</dbReference>
<dbReference type="Gene3D" id="2.60.130.10">
    <property type="entry name" value="Aromatic compound dioxygenase"/>
    <property type="match status" value="1"/>
</dbReference>
<protein>
    <submittedName>
        <fullName evidence="6">Protocatechuate 3,4-dioxygenase subunit beta</fullName>
        <ecNumber evidence="6">1.13.11.3</ecNumber>
    </submittedName>
</protein>
<dbReference type="PANTHER" id="PTHR33711:SF10">
    <property type="entry name" value="INTRADIOL RING-CLEAVAGE DIOXYGENASES DOMAIN-CONTAINING PROTEIN"/>
    <property type="match status" value="1"/>
</dbReference>
<dbReference type="SUPFAM" id="SSF49482">
    <property type="entry name" value="Aromatic compound dioxygenase"/>
    <property type="match status" value="1"/>
</dbReference>
<evidence type="ECO:0000259" key="5">
    <source>
        <dbReference type="PROSITE" id="PS00083"/>
    </source>
</evidence>
<evidence type="ECO:0000313" key="7">
    <source>
        <dbReference type="Proteomes" id="UP000437736"/>
    </source>
</evidence>
<comment type="similarity">
    <text evidence="1">Belongs to the intradiol ring-cleavage dioxygenase family.</text>
</comment>
<dbReference type="GO" id="GO:0018578">
    <property type="term" value="F:protocatechuate 3,4-dioxygenase activity"/>
    <property type="evidence" value="ECO:0007669"/>
    <property type="project" value="UniProtKB-EC"/>
</dbReference>
<evidence type="ECO:0000256" key="1">
    <source>
        <dbReference type="ARBA" id="ARBA00007825"/>
    </source>
</evidence>
<dbReference type="InterPro" id="IPR024756">
    <property type="entry name" value="PCDO_beta_N"/>
</dbReference>
<feature type="region of interest" description="Disordered" evidence="4">
    <location>
        <begin position="1"/>
        <end position="62"/>
    </location>
</feature>
<dbReference type="PROSITE" id="PS00083">
    <property type="entry name" value="INTRADIOL_DIOXYGENAS"/>
    <property type="match status" value="1"/>
</dbReference>
<dbReference type="Pfam" id="PF00775">
    <property type="entry name" value="Dioxygenase_C"/>
    <property type="match status" value="1"/>
</dbReference>
<sequence length="223" mass="24705">MNLDPPYDFPPYRSTALRHPTRPLVPMAPGPIETSGPLLGGGRVRPGDHDLTRQGGGEPLGERINVSGRILDADGRPVRGQLVEMWQANAAGRYHHRVDQHPAPIDPNFAGAGRCLTDDEGRYRFVTVMPGPYPWGNHPNAWRPAHLHFSVFGTAFAERLVTQMYFPGDPLQAHDPIFHGVRDPKARERMIAAFDWATTEDSFALGYHFDLVVSGRLATPTES</sequence>
<proteinExistence type="inferred from homology"/>
<dbReference type="InterPro" id="IPR015889">
    <property type="entry name" value="Intradiol_dOase_core"/>
</dbReference>
<dbReference type="PANTHER" id="PTHR33711">
    <property type="entry name" value="DIOXYGENASE, PUTATIVE (AFU_ORTHOLOGUE AFUA_2G02910)-RELATED"/>
    <property type="match status" value="1"/>
</dbReference>